<feature type="region of interest" description="Disordered" evidence="1">
    <location>
        <begin position="252"/>
        <end position="297"/>
    </location>
</feature>
<reference evidence="3 4" key="1">
    <citation type="submission" date="2005-03" db="EMBL/GenBank/DDBJ databases">
        <title>Brevibacillus brevis strain 47, complete genome.</title>
        <authorList>
            <person name="Hosoyama A."/>
            <person name="Yamada R."/>
            <person name="Hongo Y."/>
            <person name="Terui Y."/>
            <person name="Ankai A."/>
            <person name="Masuyama W."/>
            <person name="Sekiguchi M."/>
            <person name="Takeda T."/>
            <person name="Asano K."/>
            <person name="Ohji S."/>
            <person name="Ichikawa N."/>
            <person name="Narita S."/>
            <person name="Aoki N."/>
            <person name="Miura H."/>
            <person name="Matsushita S."/>
            <person name="Sekigawa T."/>
            <person name="Yamagata H."/>
            <person name="Yoshikawa H."/>
            <person name="Udaka S."/>
            <person name="Tanikawa S."/>
            <person name="Fujita N."/>
        </authorList>
    </citation>
    <scope>NUCLEOTIDE SEQUENCE [LARGE SCALE GENOMIC DNA]</scope>
    <source>
        <strain evidence="4">47 / JCM 6285 / NBRC 100599</strain>
    </source>
</reference>
<name>C0ZKX2_BREBN</name>
<proteinExistence type="predicted"/>
<feature type="signal peptide" evidence="2">
    <location>
        <begin position="1"/>
        <end position="27"/>
    </location>
</feature>
<dbReference type="EMBL" id="AP008955">
    <property type="protein sequence ID" value="BAH45799.1"/>
    <property type="molecule type" value="Genomic_DNA"/>
</dbReference>
<gene>
    <name evidence="3" type="ordered locus">BBR47_48220</name>
</gene>
<keyword evidence="2" id="KW-0732">Signal</keyword>
<feature type="compositionally biased region" description="Basic and acidic residues" evidence="1">
    <location>
        <begin position="252"/>
        <end position="267"/>
    </location>
</feature>
<dbReference type="Proteomes" id="UP000001877">
    <property type="component" value="Chromosome"/>
</dbReference>
<dbReference type="HOGENOM" id="CLU_935881_0_0_9"/>
<feature type="compositionally biased region" description="Basic and acidic residues" evidence="1">
    <location>
        <begin position="276"/>
        <end position="297"/>
    </location>
</feature>
<dbReference type="STRING" id="358681.BBR47_48220"/>
<keyword evidence="4" id="KW-1185">Reference proteome</keyword>
<sequence length="297" mass="32890">MQKKKHILVASSLTTALLFNVLTPTMAMHDASNSAKRNDVIESLYELDKSMEAAEGLSEAELAKKVFNSLTPEAQQKFVDFMVKQSETGDSSLLDYHQEVIGKVEKVNNKMEKMPNKTALKADPLDILSTKLDRLKLPRPVYYSFMAVGGGIAAAAADGPLPIGDIIGVLIAVGAGAVVGYYWDEIEPKFDEIIEAFQDSFTAMADEIVEAFNYLYAKGIIYYYDIPKRLLNDKGDGVDLGQFDKRIDGKTRENEKTGWSIQKDRGNKPHGGSAWKLRDSKGNRKATLDDTGKILRE</sequence>
<accession>C0ZKX2</accession>
<dbReference type="AlphaFoldDB" id="C0ZKX2"/>
<evidence type="ECO:0000256" key="2">
    <source>
        <dbReference type="SAM" id="SignalP"/>
    </source>
</evidence>
<protein>
    <submittedName>
        <fullName evidence="3">Uncharacterized protein</fullName>
    </submittedName>
</protein>
<evidence type="ECO:0000313" key="3">
    <source>
        <dbReference type="EMBL" id="BAH45799.1"/>
    </source>
</evidence>
<organism evidence="3 4">
    <name type="scientific">Brevibacillus brevis (strain 47 / JCM 6285 / NBRC 100599)</name>
    <dbReference type="NCBI Taxonomy" id="358681"/>
    <lineage>
        <taxon>Bacteria</taxon>
        <taxon>Bacillati</taxon>
        <taxon>Bacillota</taxon>
        <taxon>Bacilli</taxon>
        <taxon>Bacillales</taxon>
        <taxon>Paenibacillaceae</taxon>
        <taxon>Brevibacillus</taxon>
    </lineage>
</organism>
<feature type="chain" id="PRO_5002906102" evidence="2">
    <location>
        <begin position="28"/>
        <end position="297"/>
    </location>
</feature>
<evidence type="ECO:0000313" key="4">
    <source>
        <dbReference type="Proteomes" id="UP000001877"/>
    </source>
</evidence>
<dbReference type="RefSeq" id="WP_015893059.1">
    <property type="nucleotide sequence ID" value="NC_012491.1"/>
</dbReference>
<dbReference type="KEGG" id="bbe:BBR47_48220"/>
<evidence type="ECO:0000256" key="1">
    <source>
        <dbReference type="SAM" id="MobiDB-lite"/>
    </source>
</evidence>